<evidence type="ECO:0000313" key="7">
    <source>
        <dbReference type="EMBL" id="SJM32475.1"/>
    </source>
</evidence>
<name>A0A2P9AMT9_9HYPH</name>
<dbReference type="Pfam" id="PF08352">
    <property type="entry name" value="oligo_HPY"/>
    <property type="match status" value="1"/>
</dbReference>
<dbReference type="PROSITE" id="PS00211">
    <property type="entry name" value="ABC_TRANSPORTER_1"/>
    <property type="match status" value="1"/>
</dbReference>
<keyword evidence="5 7" id="KW-0067">ATP-binding</keyword>
<reference evidence="8" key="1">
    <citation type="submission" date="2016-12" db="EMBL/GenBank/DDBJ databases">
        <authorList>
            <person name="Brunel B."/>
        </authorList>
    </citation>
    <scope>NUCLEOTIDE SEQUENCE [LARGE SCALE GENOMIC DNA]</scope>
</reference>
<keyword evidence="8" id="KW-1185">Reference proteome</keyword>
<dbReference type="CDD" id="cd03257">
    <property type="entry name" value="ABC_NikE_OppD_transporters"/>
    <property type="match status" value="1"/>
</dbReference>
<sequence>MNASFAHFDTPDGGAVPAFSAPSLLEVEDLRVHLPLRRMSPFHSKRFIKAVDGASFSIFPGEIVALVGESGSGKTTLGRSLLRLTPPSSGRVRFKGIDLTTLTPKEMRSFRRHMQMVFQDPYSSLSPRMNVGEIVGEPLSIHHAHLTSRARIERVAEVFSQVGMSSTHGSRYPHSFSGGQRQRIAIARALSTEPDFIVADEPISALDVSVQAQILNLLLDLKDKLSLTMLFISHDLRAVSHIADRVIVMYLGRIMEIAPSAMFWDAPAHPYTEALLAALPVEHPSLRRRDRVFLKGEVPSALSPPSGCVFRTRCPIASPECATASPALRQVAPGHWTACIKRVPFDLKGQF</sequence>
<accession>A0A2P9AMT9</accession>
<dbReference type="InterPro" id="IPR013563">
    <property type="entry name" value="Oligopep_ABC_C"/>
</dbReference>
<dbReference type="PROSITE" id="PS50893">
    <property type="entry name" value="ABC_TRANSPORTER_2"/>
    <property type="match status" value="1"/>
</dbReference>
<dbReference type="GO" id="GO:0015833">
    <property type="term" value="P:peptide transport"/>
    <property type="evidence" value="ECO:0007669"/>
    <property type="project" value="InterPro"/>
</dbReference>
<evidence type="ECO:0000256" key="5">
    <source>
        <dbReference type="ARBA" id="ARBA00022840"/>
    </source>
</evidence>
<dbReference type="FunFam" id="3.40.50.300:FF:000016">
    <property type="entry name" value="Oligopeptide ABC transporter ATP-binding component"/>
    <property type="match status" value="1"/>
</dbReference>
<dbReference type="PANTHER" id="PTHR43776">
    <property type="entry name" value="TRANSPORT ATP-BINDING PROTEIN"/>
    <property type="match status" value="1"/>
</dbReference>
<dbReference type="InterPro" id="IPR003439">
    <property type="entry name" value="ABC_transporter-like_ATP-bd"/>
</dbReference>
<evidence type="ECO:0000256" key="4">
    <source>
        <dbReference type="ARBA" id="ARBA00022741"/>
    </source>
</evidence>
<organism evidence="7 8">
    <name type="scientific">Mesorhizobium delmotii</name>
    <dbReference type="NCBI Taxonomy" id="1631247"/>
    <lineage>
        <taxon>Bacteria</taxon>
        <taxon>Pseudomonadati</taxon>
        <taxon>Pseudomonadota</taxon>
        <taxon>Alphaproteobacteria</taxon>
        <taxon>Hyphomicrobiales</taxon>
        <taxon>Phyllobacteriaceae</taxon>
        <taxon>Mesorhizobium</taxon>
    </lineage>
</organism>
<keyword evidence="4" id="KW-0547">Nucleotide-binding</keyword>
<comment type="similarity">
    <text evidence="2">Belongs to the ABC transporter superfamily.</text>
</comment>
<keyword evidence="3" id="KW-0813">Transport</keyword>
<gene>
    <name evidence="7" type="primary">oppF</name>
    <name evidence="7" type="ORF">BQ8482_290070</name>
</gene>
<dbReference type="GO" id="GO:0005886">
    <property type="term" value="C:plasma membrane"/>
    <property type="evidence" value="ECO:0007669"/>
    <property type="project" value="UniProtKB-SubCell"/>
</dbReference>
<proteinExistence type="inferred from homology"/>
<protein>
    <submittedName>
        <fullName evidence="7">Oligopeptide transporter subunit ATP-binding component of ABC superfamily</fullName>
    </submittedName>
</protein>
<dbReference type="GO" id="GO:0016887">
    <property type="term" value="F:ATP hydrolysis activity"/>
    <property type="evidence" value="ECO:0007669"/>
    <property type="project" value="InterPro"/>
</dbReference>
<dbReference type="SMART" id="SM00382">
    <property type="entry name" value="AAA"/>
    <property type="match status" value="1"/>
</dbReference>
<evidence type="ECO:0000259" key="6">
    <source>
        <dbReference type="PROSITE" id="PS50893"/>
    </source>
</evidence>
<dbReference type="InterPro" id="IPR017871">
    <property type="entry name" value="ABC_transporter-like_CS"/>
</dbReference>
<evidence type="ECO:0000256" key="1">
    <source>
        <dbReference type="ARBA" id="ARBA00004417"/>
    </source>
</evidence>
<dbReference type="SUPFAM" id="SSF52540">
    <property type="entry name" value="P-loop containing nucleoside triphosphate hydrolases"/>
    <property type="match status" value="1"/>
</dbReference>
<dbReference type="NCBIfam" id="TIGR01727">
    <property type="entry name" value="oligo_HPY"/>
    <property type="match status" value="1"/>
</dbReference>
<dbReference type="PANTHER" id="PTHR43776:SF7">
    <property type="entry name" value="D,D-DIPEPTIDE TRANSPORT ATP-BINDING PROTEIN DDPF-RELATED"/>
    <property type="match status" value="1"/>
</dbReference>
<feature type="domain" description="ABC transporter" evidence="6">
    <location>
        <begin position="25"/>
        <end position="276"/>
    </location>
</feature>
<evidence type="ECO:0000256" key="3">
    <source>
        <dbReference type="ARBA" id="ARBA00022448"/>
    </source>
</evidence>
<dbReference type="Gene3D" id="3.40.50.300">
    <property type="entry name" value="P-loop containing nucleotide triphosphate hydrolases"/>
    <property type="match status" value="1"/>
</dbReference>
<dbReference type="GO" id="GO:0005524">
    <property type="term" value="F:ATP binding"/>
    <property type="evidence" value="ECO:0007669"/>
    <property type="project" value="UniProtKB-KW"/>
</dbReference>
<dbReference type="Proteomes" id="UP000245698">
    <property type="component" value="Unassembled WGS sequence"/>
</dbReference>
<evidence type="ECO:0000256" key="2">
    <source>
        <dbReference type="ARBA" id="ARBA00005417"/>
    </source>
</evidence>
<dbReference type="InterPro" id="IPR050319">
    <property type="entry name" value="ABC_transp_ATP-bind"/>
</dbReference>
<dbReference type="InterPro" id="IPR003593">
    <property type="entry name" value="AAA+_ATPase"/>
</dbReference>
<dbReference type="Pfam" id="PF00005">
    <property type="entry name" value="ABC_tran"/>
    <property type="match status" value="1"/>
</dbReference>
<dbReference type="EMBL" id="FUIG01000036">
    <property type="protein sequence ID" value="SJM32475.1"/>
    <property type="molecule type" value="Genomic_DNA"/>
</dbReference>
<dbReference type="GO" id="GO:0055085">
    <property type="term" value="P:transmembrane transport"/>
    <property type="evidence" value="ECO:0007669"/>
    <property type="project" value="UniProtKB-ARBA"/>
</dbReference>
<evidence type="ECO:0000313" key="8">
    <source>
        <dbReference type="Proteomes" id="UP000245698"/>
    </source>
</evidence>
<dbReference type="InterPro" id="IPR027417">
    <property type="entry name" value="P-loop_NTPase"/>
</dbReference>
<comment type="subcellular location">
    <subcellularLocation>
        <location evidence="1">Cell inner membrane</location>
        <topology evidence="1">Peripheral membrane protein</topology>
    </subcellularLocation>
</comment>
<dbReference type="AlphaFoldDB" id="A0A2P9AMT9"/>